<protein>
    <submittedName>
        <fullName evidence="2">Uncharacterized protein</fullName>
    </submittedName>
</protein>
<keyword evidence="1" id="KW-0472">Membrane</keyword>
<keyword evidence="1" id="KW-1133">Transmembrane helix</keyword>
<evidence type="ECO:0000313" key="2">
    <source>
        <dbReference type="EMBL" id="VAW75394.1"/>
    </source>
</evidence>
<keyword evidence="1" id="KW-0812">Transmembrane</keyword>
<organism evidence="2">
    <name type="scientific">hydrothermal vent metagenome</name>
    <dbReference type="NCBI Taxonomy" id="652676"/>
    <lineage>
        <taxon>unclassified sequences</taxon>
        <taxon>metagenomes</taxon>
        <taxon>ecological metagenomes</taxon>
    </lineage>
</organism>
<feature type="transmembrane region" description="Helical" evidence="1">
    <location>
        <begin position="12"/>
        <end position="39"/>
    </location>
</feature>
<proteinExistence type="predicted"/>
<accession>A0A3B0Z268</accession>
<dbReference type="AlphaFoldDB" id="A0A3B0Z268"/>
<sequence length="94" mass="11042">MKPYTPTKLRPLRLFAMLLRGLVSLLSLWPLLLFAAFFLSPVGPHMRWQYTYELRGAERHYIACEYLGAHGFVQHVGRYGQCPFFTLIDRRLVK</sequence>
<reference evidence="2" key="1">
    <citation type="submission" date="2018-06" db="EMBL/GenBank/DDBJ databases">
        <authorList>
            <person name="Zhirakovskaya E."/>
        </authorList>
    </citation>
    <scope>NUCLEOTIDE SEQUENCE</scope>
</reference>
<evidence type="ECO:0000256" key="1">
    <source>
        <dbReference type="SAM" id="Phobius"/>
    </source>
</evidence>
<gene>
    <name evidence="2" type="ORF">MNBD_GAMMA13-699</name>
</gene>
<dbReference type="EMBL" id="UOFK01000076">
    <property type="protein sequence ID" value="VAW75394.1"/>
    <property type="molecule type" value="Genomic_DNA"/>
</dbReference>
<name>A0A3B0Z268_9ZZZZ</name>